<comment type="caution">
    <text evidence="2">The sequence shown here is derived from an EMBL/GenBank/DDBJ whole genome shotgun (WGS) entry which is preliminary data.</text>
</comment>
<evidence type="ECO:0000313" key="2">
    <source>
        <dbReference type="EMBL" id="KAE8305040.1"/>
    </source>
</evidence>
<sequence length="766" mass="86439">MDAAEGITWKPPVYAFKRKSDEHKGLGSSLFHSTKPNSNIPKVKNASKTMNGIRRGEALASTNQHTVSPYRPGSPERATAKFMKPHGTHLFSEGGNHVDIPTAIYIDSFSEVPVDPPAKPVDTAKKAVPLYLQRVASPQIYTGEKFSPRLQGSPQPYPKLEGAPTKCIKTRHDKHDNLIFSSPTQDELREHDIEMHAVEAIESALHIISLSNQPLHHSLQNESSNFLEHQRPEWLPSKSNSFTNNASPVSDVGISSSDTLSYPFMESFEEVVDQPSINPIETVNKTMQTHPPQDLTKPRYALLTTSSQMQHTHSHISYATPQPPLASGEFTDAETNTFKGVAINSPTLGSIEHNPCSIFSTRSTQTEVDKRKQDDQFTTEHTIESKDWSNSNFSSKHPVSAESTKNSASSHTDVPVVDENAEPEEKMSSFWEDLPGLTTYTIDSPLQQSAHTFSLSADEDRNGIGTNLNKPSYCAIDSSSTLTAKKDLTDRPYKIEQQKPAAHIRAASEGISLPPPCSILGKIKPCDNEEKSCDPSDSISENSKEVFCNDVALSNGIESEVCHSSWEENSEENPYLAVGEAYRDEEHHRDPLPDRPRERLYLAVGEAYRDEEHHRDPLPDRPRERPYLAVGEAYRDEEHHRDPLPDRPRERPYLAVGEAYRDEEHHRDPLPDRPRERPYLAVGEAYRDEEHHRDPLPDRPRERPYLAVGEAYRDEEHHLIHNPNGKRAKNPYWGIGAAFWSEPYHIQARIEYIELRQQESITHRLK</sequence>
<feature type="compositionally biased region" description="Polar residues" evidence="1">
    <location>
        <begin position="388"/>
        <end position="412"/>
    </location>
</feature>
<dbReference type="AlphaFoldDB" id="A0A644FA40"/>
<keyword evidence="3" id="KW-1185">Reference proteome</keyword>
<evidence type="ECO:0000313" key="3">
    <source>
        <dbReference type="Proteomes" id="UP000001548"/>
    </source>
</evidence>
<dbReference type="EMBL" id="AACB03000001">
    <property type="protein sequence ID" value="KAE8305040.1"/>
    <property type="molecule type" value="Genomic_DNA"/>
</dbReference>
<reference evidence="2 3" key="1">
    <citation type="journal article" date="2007" name="Science">
        <title>Genomic minimalism in the early diverging intestinal parasite Giardia lamblia.</title>
        <authorList>
            <person name="Morrison H.G."/>
            <person name="McArthur A.G."/>
            <person name="Gillin F.D."/>
            <person name="Aley S.B."/>
            <person name="Adam R.D."/>
            <person name="Olsen G.J."/>
            <person name="Best A.A."/>
            <person name="Cande W.Z."/>
            <person name="Chen F."/>
            <person name="Cipriano M.J."/>
            <person name="Davids B.J."/>
            <person name="Dawson S.C."/>
            <person name="Elmendorf H.G."/>
            <person name="Hehl A.B."/>
            <person name="Holder M.E."/>
            <person name="Huse S.M."/>
            <person name="Kim U.U."/>
            <person name="Lasek-Nesselquist E."/>
            <person name="Manning G."/>
            <person name="Nigam A."/>
            <person name="Nixon J.E."/>
            <person name="Palm D."/>
            <person name="Passamaneck N.E."/>
            <person name="Prabhu A."/>
            <person name="Reich C.I."/>
            <person name="Reiner D.S."/>
            <person name="Samuelson J."/>
            <person name="Svard S.G."/>
            <person name="Sogin M.L."/>
        </authorList>
    </citation>
    <scope>NUCLEOTIDE SEQUENCE [LARGE SCALE GENOMIC DNA]</scope>
    <source>
        <strain evidence="2 3">WB C6</strain>
    </source>
</reference>
<proteinExistence type="predicted"/>
<dbReference type="Proteomes" id="UP000001548">
    <property type="component" value="Unassembled WGS sequence"/>
</dbReference>
<gene>
    <name evidence="2" type="ORF">GL50803_00137720</name>
</gene>
<name>A0A644FA40_GIAIC</name>
<accession>A0A644FA40</accession>
<evidence type="ECO:0000256" key="1">
    <source>
        <dbReference type="SAM" id="MobiDB-lite"/>
    </source>
</evidence>
<protein>
    <submittedName>
        <fullName evidence="2">Uncharacterized protein</fullName>
    </submittedName>
</protein>
<organism evidence="2 3">
    <name type="scientific">Giardia intestinalis (strain ATCC 50803 / WB clone C6)</name>
    <name type="common">Giardia lamblia</name>
    <dbReference type="NCBI Taxonomy" id="184922"/>
    <lineage>
        <taxon>Eukaryota</taxon>
        <taxon>Metamonada</taxon>
        <taxon>Diplomonadida</taxon>
        <taxon>Hexamitidae</taxon>
        <taxon>Giardiinae</taxon>
        <taxon>Giardia</taxon>
    </lineage>
</organism>
<feature type="region of interest" description="Disordered" evidence="1">
    <location>
        <begin position="632"/>
        <end position="651"/>
    </location>
</feature>
<feature type="compositionally biased region" description="Basic and acidic residues" evidence="1">
    <location>
        <begin position="633"/>
        <end position="651"/>
    </location>
</feature>
<dbReference type="InParanoid" id="A0A644FA40"/>
<feature type="region of interest" description="Disordered" evidence="1">
    <location>
        <begin position="361"/>
        <end position="425"/>
    </location>
</feature>